<dbReference type="InterPro" id="IPR038107">
    <property type="entry name" value="Glycos_transf_N_sf"/>
</dbReference>
<dbReference type="EC" id="2.4.99.12" evidence="3 10"/>
<comment type="function">
    <text evidence="1 10">Involved in lipopolysaccharide (LPS) biosynthesis. Catalyzes the transfer of 3-deoxy-D-manno-octulosonate (Kdo) residue(s) from CMP-Kdo to lipid IV(A), the tetraacyldisaccharide-1,4'-bisphosphate precursor of lipid A.</text>
</comment>
<evidence type="ECO:0000256" key="5">
    <source>
        <dbReference type="ARBA" id="ARBA00022679"/>
    </source>
</evidence>
<dbReference type="RefSeq" id="WP_243651857.1">
    <property type="nucleotide sequence ID" value="NZ_SLZU01000003.1"/>
</dbReference>
<reference evidence="12 13" key="1">
    <citation type="submission" date="2019-03" db="EMBL/GenBank/DDBJ databases">
        <title>Genomic Encyclopedia of Type Strains, Phase IV (KMG-IV): sequencing the most valuable type-strain genomes for metagenomic binning, comparative biology and taxonomic classification.</title>
        <authorList>
            <person name="Goeker M."/>
        </authorList>
    </citation>
    <scope>NUCLEOTIDE SEQUENCE [LARGE SCALE GENOMIC DNA]</scope>
    <source>
        <strain evidence="12 13">DSM 104836</strain>
    </source>
</reference>
<dbReference type="Proteomes" id="UP000295696">
    <property type="component" value="Unassembled WGS sequence"/>
</dbReference>
<evidence type="ECO:0000256" key="2">
    <source>
        <dbReference type="ARBA" id="ARBA00004713"/>
    </source>
</evidence>
<protein>
    <recommendedName>
        <fullName evidence="4 10">3-deoxy-D-manno-octulosonic acid transferase</fullName>
        <shortName evidence="10">Kdo transferase</shortName>
        <ecNumber evidence="3 10">2.4.99.12</ecNumber>
    </recommendedName>
    <alternativeName>
        <fullName evidence="6 10">Lipid IV(A) 3-deoxy-D-manno-octulosonic acid transferase</fullName>
    </alternativeName>
</protein>
<dbReference type="Gene3D" id="3.40.50.11720">
    <property type="entry name" value="3-Deoxy-D-manno-octulosonic-acid transferase, N-terminal domain"/>
    <property type="match status" value="1"/>
</dbReference>
<feature type="domain" description="3-deoxy-D-manno-octulosonic-acid transferase N-terminal" evidence="11">
    <location>
        <begin position="24"/>
        <end position="193"/>
    </location>
</feature>
<comment type="catalytic activity">
    <reaction evidence="7 10">
        <text>lipid IVA (E. coli) + CMP-3-deoxy-beta-D-manno-octulosonate = alpha-Kdo-(2-&gt;6)-lipid IVA (E. coli) + CMP + H(+)</text>
        <dbReference type="Rhea" id="RHEA:28066"/>
        <dbReference type="ChEBI" id="CHEBI:15378"/>
        <dbReference type="ChEBI" id="CHEBI:58603"/>
        <dbReference type="ChEBI" id="CHEBI:60364"/>
        <dbReference type="ChEBI" id="CHEBI:60377"/>
        <dbReference type="ChEBI" id="CHEBI:85987"/>
        <dbReference type="EC" id="2.4.99.12"/>
    </reaction>
</comment>
<comment type="subcellular location">
    <subcellularLocation>
        <location evidence="10">Cell membrane</location>
    </subcellularLocation>
</comment>
<keyword evidence="10" id="KW-1003">Cell membrane</keyword>
<evidence type="ECO:0000256" key="4">
    <source>
        <dbReference type="ARBA" id="ARBA00019077"/>
    </source>
</evidence>
<keyword evidence="5 10" id="KW-0808">Transferase</keyword>
<sequence length="401" mass="42957">MTFVSLVLLLRDCLRGDWALAAGRLGRGAAAPGPHLWLHAASNGELTSARPLIEHVLSLRPDLGILITCNTASAVELAKSWQLDRVSARLAPFDLGFINRRMLKKWQVVAHVTMESELWPDRVMRCSAAGIPVAIFGARLTQRTARGWARVGRLSRRILGRISYLSAQDSRSLARMRALGLRASAAGPVLDLKASYTPPPDLTPDTALHAAFPRAQTWLAASTHPGDEQVVIKAHLLARASRPDLRLILAPRHARRGDGVAAQLEAAGLAFSRRSLGEPPAKEVLLADTMGEMALWYAQAGIVFIGGTLSDRGGHTPYEPAAFGGAIVHGPDVHNFSAAFSRLQRAGAALCIKTPQDLAQALVELENPAAQARLGVAAQDALHQADALERVKADLGRLLAA</sequence>
<evidence type="ECO:0000256" key="3">
    <source>
        <dbReference type="ARBA" id="ARBA00012621"/>
    </source>
</evidence>
<dbReference type="GO" id="GO:0009244">
    <property type="term" value="P:lipopolysaccharide core region biosynthetic process"/>
    <property type="evidence" value="ECO:0007669"/>
    <property type="project" value="UniProtKB-UniRule"/>
</dbReference>
<gene>
    <name evidence="12" type="ORF">EDD52_10313</name>
</gene>
<evidence type="ECO:0000313" key="13">
    <source>
        <dbReference type="Proteomes" id="UP000295696"/>
    </source>
</evidence>
<evidence type="ECO:0000256" key="9">
    <source>
        <dbReference type="PIRSR" id="PIRSR639901-2"/>
    </source>
</evidence>
<dbReference type="Gene3D" id="3.40.50.2000">
    <property type="entry name" value="Glycogen Phosphorylase B"/>
    <property type="match status" value="1"/>
</dbReference>
<comment type="pathway">
    <text evidence="2 10">Bacterial outer membrane biogenesis; LPS core biosynthesis.</text>
</comment>
<keyword evidence="10" id="KW-0448">Lipopolysaccharide biosynthesis</keyword>
<evidence type="ECO:0000256" key="7">
    <source>
        <dbReference type="ARBA" id="ARBA00049183"/>
    </source>
</evidence>
<dbReference type="EMBL" id="SLZU01000003">
    <property type="protein sequence ID" value="TCS65598.1"/>
    <property type="molecule type" value="Genomic_DNA"/>
</dbReference>
<dbReference type="GO" id="GO:0005886">
    <property type="term" value="C:plasma membrane"/>
    <property type="evidence" value="ECO:0007669"/>
    <property type="project" value="UniProtKB-SubCell"/>
</dbReference>
<dbReference type="InterPro" id="IPR007507">
    <property type="entry name" value="Glycos_transf_N"/>
</dbReference>
<accession>A0A4R3JHG3</accession>
<evidence type="ECO:0000256" key="8">
    <source>
        <dbReference type="PIRSR" id="PIRSR639901-1"/>
    </source>
</evidence>
<evidence type="ECO:0000259" key="11">
    <source>
        <dbReference type="Pfam" id="PF04413"/>
    </source>
</evidence>
<name>A0A4R3JHG3_9RHOB</name>
<evidence type="ECO:0000313" key="12">
    <source>
        <dbReference type="EMBL" id="TCS65598.1"/>
    </source>
</evidence>
<feature type="site" description="Transition state stabilizer" evidence="9">
    <location>
        <position position="115"/>
    </location>
</feature>
<keyword evidence="10" id="KW-0472">Membrane</keyword>
<dbReference type="PANTHER" id="PTHR42755">
    <property type="entry name" value="3-DEOXY-MANNO-OCTULOSONATE CYTIDYLYLTRANSFERASE"/>
    <property type="match status" value="1"/>
</dbReference>
<evidence type="ECO:0000256" key="1">
    <source>
        <dbReference type="ARBA" id="ARBA00003394"/>
    </source>
</evidence>
<keyword evidence="13" id="KW-1185">Reference proteome</keyword>
<proteinExistence type="inferred from homology"/>
<dbReference type="GO" id="GO:0009245">
    <property type="term" value="P:lipid A biosynthetic process"/>
    <property type="evidence" value="ECO:0007669"/>
    <property type="project" value="TreeGrafter"/>
</dbReference>
<organism evidence="12 13">
    <name type="scientific">Primorskyibacter sedentarius</name>
    <dbReference type="NCBI Taxonomy" id="745311"/>
    <lineage>
        <taxon>Bacteria</taxon>
        <taxon>Pseudomonadati</taxon>
        <taxon>Pseudomonadota</taxon>
        <taxon>Alphaproteobacteria</taxon>
        <taxon>Rhodobacterales</taxon>
        <taxon>Roseobacteraceae</taxon>
        <taxon>Primorskyibacter</taxon>
    </lineage>
</organism>
<dbReference type="UniPathway" id="UPA00958"/>
<comment type="caution">
    <text evidence="12">The sequence shown here is derived from an EMBL/GenBank/DDBJ whole genome shotgun (WGS) entry which is preliminary data.</text>
</comment>
<dbReference type="AlphaFoldDB" id="A0A4R3JHG3"/>
<dbReference type="InterPro" id="IPR039901">
    <property type="entry name" value="Kdotransferase"/>
</dbReference>
<dbReference type="PANTHER" id="PTHR42755:SF1">
    <property type="entry name" value="3-DEOXY-D-MANNO-OCTULOSONIC ACID TRANSFERASE, MITOCHONDRIAL-RELATED"/>
    <property type="match status" value="1"/>
</dbReference>
<feature type="site" description="Transition state stabilizer" evidence="9">
    <location>
        <position position="193"/>
    </location>
</feature>
<dbReference type="Pfam" id="PF04413">
    <property type="entry name" value="Glycos_transf_N"/>
    <property type="match status" value="1"/>
</dbReference>
<evidence type="ECO:0000256" key="6">
    <source>
        <dbReference type="ARBA" id="ARBA00031445"/>
    </source>
</evidence>
<dbReference type="GO" id="GO:0043842">
    <property type="term" value="F:Kdo transferase activity"/>
    <property type="evidence" value="ECO:0007669"/>
    <property type="project" value="UniProtKB-EC"/>
</dbReference>
<feature type="active site" description="Proton acceptor" evidence="8">
    <location>
        <position position="45"/>
    </location>
</feature>
<comment type="similarity">
    <text evidence="10">Belongs to the glycosyltransferase group 1 family.</text>
</comment>
<evidence type="ECO:0000256" key="10">
    <source>
        <dbReference type="RuleBase" id="RU365103"/>
    </source>
</evidence>